<evidence type="ECO:0000313" key="1">
    <source>
        <dbReference type="EMBL" id="KAF8788429.1"/>
    </source>
</evidence>
<organism evidence="1 2">
    <name type="scientific">Argiope bruennichi</name>
    <name type="common">Wasp spider</name>
    <name type="synonym">Aranea bruennichi</name>
    <dbReference type="NCBI Taxonomy" id="94029"/>
    <lineage>
        <taxon>Eukaryota</taxon>
        <taxon>Metazoa</taxon>
        <taxon>Ecdysozoa</taxon>
        <taxon>Arthropoda</taxon>
        <taxon>Chelicerata</taxon>
        <taxon>Arachnida</taxon>
        <taxon>Araneae</taxon>
        <taxon>Araneomorphae</taxon>
        <taxon>Entelegynae</taxon>
        <taxon>Araneoidea</taxon>
        <taxon>Araneidae</taxon>
        <taxon>Argiope</taxon>
    </lineage>
</organism>
<dbReference type="EMBL" id="JABXBU010000015">
    <property type="protein sequence ID" value="KAF8788429.1"/>
    <property type="molecule type" value="Genomic_DNA"/>
</dbReference>
<dbReference type="AlphaFoldDB" id="A0A8T0FG54"/>
<evidence type="ECO:0008006" key="3">
    <source>
        <dbReference type="Google" id="ProtNLM"/>
    </source>
</evidence>
<dbReference type="Proteomes" id="UP000807504">
    <property type="component" value="Unassembled WGS sequence"/>
</dbReference>
<proteinExistence type="predicted"/>
<reference evidence="1" key="1">
    <citation type="journal article" date="2020" name="bioRxiv">
        <title>Chromosome-level reference genome of the European wasp spider Argiope bruennichi: a resource for studies on range expansion and evolutionary adaptation.</title>
        <authorList>
            <person name="Sheffer M.M."/>
            <person name="Hoppe A."/>
            <person name="Krehenwinkel H."/>
            <person name="Uhl G."/>
            <person name="Kuss A.W."/>
            <person name="Jensen L."/>
            <person name="Jensen C."/>
            <person name="Gillespie R.G."/>
            <person name="Hoff K.J."/>
            <person name="Prost S."/>
        </authorList>
    </citation>
    <scope>NUCLEOTIDE SEQUENCE</scope>
</reference>
<comment type="caution">
    <text evidence="1">The sequence shown here is derived from an EMBL/GenBank/DDBJ whole genome shotgun (WGS) entry which is preliminary data.</text>
</comment>
<name>A0A8T0FG54_ARGBR</name>
<gene>
    <name evidence="1" type="ORF">HNY73_009929</name>
</gene>
<accession>A0A8T0FG54</accession>
<sequence>MAEEPVDFIKSALSIQSSVFSFLENIPKLSKDNSKRSRDYMVDFVSIISRQQSVIQMVLQKLHEKSEFIESKLETLQGTKDHQTDKITYTNVAKKDRQKSRSRRREEGCIALLYSEDEERHDNIKEKIQSAINPAKINVGIRNARNLKKGGIAIPVTNQDEIKRISDEIENNEILKKEIMIKRPKRFGHLVVNCPDKDKCTVKCTRCGGENHRADTC</sequence>
<protein>
    <recommendedName>
        <fullName evidence="3">CCHC-type domain-containing protein</fullName>
    </recommendedName>
</protein>
<keyword evidence="2" id="KW-1185">Reference proteome</keyword>
<reference evidence="1" key="2">
    <citation type="submission" date="2020-06" db="EMBL/GenBank/DDBJ databases">
        <authorList>
            <person name="Sheffer M."/>
        </authorList>
    </citation>
    <scope>NUCLEOTIDE SEQUENCE</scope>
</reference>
<evidence type="ECO:0000313" key="2">
    <source>
        <dbReference type="Proteomes" id="UP000807504"/>
    </source>
</evidence>